<keyword evidence="9" id="KW-1185">Reference proteome</keyword>
<evidence type="ECO:0000259" key="7">
    <source>
        <dbReference type="PROSITE" id="PS50048"/>
    </source>
</evidence>
<dbReference type="SUPFAM" id="SSF57701">
    <property type="entry name" value="Zn2/Cys6 DNA-binding domain"/>
    <property type="match status" value="1"/>
</dbReference>
<dbReference type="OrthoDB" id="2593732at2759"/>
<dbReference type="PROSITE" id="PS50048">
    <property type="entry name" value="ZN2_CY6_FUNGAL_2"/>
    <property type="match status" value="1"/>
</dbReference>
<dbReference type="Proteomes" id="UP000053617">
    <property type="component" value="Unassembled WGS sequence"/>
</dbReference>
<dbReference type="Pfam" id="PF00172">
    <property type="entry name" value="Zn_clus"/>
    <property type="match status" value="1"/>
</dbReference>
<keyword evidence="4" id="KW-0238">DNA-binding</keyword>
<evidence type="ECO:0000313" key="9">
    <source>
        <dbReference type="Proteomes" id="UP000053617"/>
    </source>
</evidence>
<dbReference type="InterPro" id="IPR052360">
    <property type="entry name" value="Transcr_Regulatory_Proteins"/>
</dbReference>
<dbReference type="HOGENOM" id="CLU_033644_0_0_1"/>
<gene>
    <name evidence="8" type="ORF">Z518_05647</name>
</gene>
<proteinExistence type="predicted"/>
<dbReference type="GO" id="GO:0000981">
    <property type="term" value="F:DNA-binding transcription factor activity, RNA polymerase II-specific"/>
    <property type="evidence" value="ECO:0007669"/>
    <property type="project" value="InterPro"/>
</dbReference>
<dbReference type="VEuPathDB" id="FungiDB:Z518_05647"/>
<dbReference type="GeneID" id="25293718"/>
<evidence type="ECO:0000256" key="1">
    <source>
        <dbReference type="ARBA" id="ARBA00022723"/>
    </source>
</evidence>
<keyword evidence="2" id="KW-0862">Zinc</keyword>
<keyword evidence="3" id="KW-0805">Transcription regulation</keyword>
<keyword evidence="5" id="KW-0804">Transcription</keyword>
<dbReference type="GO" id="GO:0003677">
    <property type="term" value="F:DNA binding"/>
    <property type="evidence" value="ECO:0007669"/>
    <property type="project" value="UniProtKB-KW"/>
</dbReference>
<protein>
    <recommendedName>
        <fullName evidence="7">Zn(2)-C6 fungal-type domain-containing protein</fullName>
    </recommendedName>
</protein>
<dbReference type="RefSeq" id="XP_013271913.1">
    <property type="nucleotide sequence ID" value="XM_013416459.1"/>
</dbReference>
<feature type="domain" description="Zn(2)-C6 fungal-type" evidence="7">
    <location>
        <begin position="18"/>
        <end position="42"/>
    </location>
</feature>
<dbReference type="GO" id="GO:0008270">
    <property type="term" value="F:zinc ion binding"/>
    <property type="evidence" value="ECO:0007669"/>
    <property type="project" value="InterPro"/>
</dbReference>
<dbReference type="InterPro" id="IPR001138">
    <property type="entry name" value="Zn2Cys6_DnaBD"/>
</dbReference>
<evidence type="ECO:0000256" key="2">
    <source>
        <dbReference type="ARBA" id="ARBA00022833"/>
    </source>
</evidence>
<reference evidence="8 9" key="1">
    <citation type="submission" date="2015-01" db="EMBL/GenBank/DDBJ databases">
        <title>The Genome Sequence of Rhinocladiella mackenzie CBS 650.93.</title>
        <authorList>
            <consortium name="The Broad Institute Genomics Platform"/>
            <person name="Cuomo C."/>
            <person name="de Hoog S."/>
            <person name="Gorbushina A."/>
            <person name="Stielow B."/>
            <person name="Teixiera M."/>
            <person name="Abouelleil A."/>
            <person name="Chapman S.B."/>
            <person name="Priest M."/>
            <person name="Young S.K."/>
            <person name="Wortman J."/>
            <person name="Nusbaum C."/>
            <person name="Birren B."/>
        </authorList>
    </citation>
    <scope>NUCLEOTIDE SEQUENCE [LARGE SCALE GENOMIC DNA]</scope>
    <source>
        <strain evidence="8 9">CBS 650.93</strain>
    </source>
</reference>
<dbReference type="CDD" id="cd00067">
    <property type="entry name" value="GAL4"/>
    <property type="match status" value="1"/>
</dbReference>
<dbReference type="AlphaFoldDB" id="A0A0D2FRG8"/>
<dbReference type="Gene3D" id="4.10.240.10">
    <property type="entry name" value="Zn(2)-C6 fungal-type DNA-binding domain"/>
    <property type="match status" value="1"/>
</dbReference>
<keyword evidence="1" id="KW-0479">Metal-binding</keyword>
<keyword evidence="6" id="KW-0539">Nucleus</keyword>
<evidence type="ECO:0000256" key="4">
    <source>
        <dbReference type="ARBA" id="ARBA00023125"/>
    </source>
</evidence>
<evidence type="ECO:0000256" key="6">
    <source>
        <dbReference type="ARBA" id="ARBA00023242"/>
    </source>
</evidence>
<evidence type="ECO:0000256" key="5">
    <source>
        <dbReference type="ARBA" id="ARBA00023163"/>
    </source>
</evidence>
<dbReference type="EMBL" id="KN847478">
    <property type="protein sequence ID" value="KIX04777.1"/>
    <property type="molecule type" value="Genomic_DNA"/>
</dbReference>
<sequence>MNFRSISLVIGPIDSLFCRIRRVKCDEVRPSCKRCSSTGRKCDGYAAPRQEPVAALLVVTTETYSSFECDRRARTAFQFFYEVCAPTLLNYGGQSFWNRLVLQACHVHLSIQHLIIAASRLGSHNGQMMDSVSATEDPVFLSHYGKALKMLSQARSPDPGLVLMACLLLILCDEFQQNSFAALQHIIAGRKILAAYGADRSIPRNATVEEIGLLFSKLELYTTEFNQQTVPKHTWWPLPTNTKQSNIQFFATPPHTRMTSIQEAADSLQAIALECVSLQLGGRPPPTRFHTVPPLTTKLNDWLDSLSVFEANMHSKTASQSLTELHLLRGYHLCLHAVSRCAPFGEEAAFDLYVGSLEYVVVSAGLLLPSAPLRLLPMVFFVATRYRSASFRRRAIEMLRQSGVDGQILAKIALRVVRIEERNIHDPIVCSDIPESNRIRLSHLDITPDGGFYHVHYRHFPYTDQTPLERFSVPTQAFASASPLPLSNHASQLLIAVLKFDFMMFWNLENPAFSLPRYFKL</sequence>
<accession>A0A0D2FRG8</accession>
<evidence type="ECO:0000256" key="3">
    <source>
        <dbReference type="ARBA" id="ARBA00023015"/>
    </source>
</evidence>
<organism evidence="8 9">
    <name type="scientific">Rhinocladiella mackenziei CBS 650.93</name>
    <dbReference type="NCBI Taxonomy" id="1442369"/>
    <lineage>
        <taxon>Eukaryota</taxon>
        <taxon>Fungi</taxon>
        <taxon>Dikarya</taxon>
        <taxon>Ascomycota</taxon>
        <taxon>Pezizomycotina</taxon>
        <taxon>Eurotiomycetes</taxon>
        <taxon>Chaetothyriomycetidae</taxon>
        <taxon>Chaetothyriales</taxon>
        <taxon>Herpotrichiellaceae</taxon>
        <taxon>Rhinocladiella</taxon>
    </lineage>
</organism>
<dbReference type="PANTHER" id="PTHR36206:SF12">
    <property type="entry name" value="ASPERCRYPTIN BIOSYNTHESIS CLUSTER-SPECIFIC TRANSCRIPTION REGULATOR ATNN-RELATED"/>
    <property type="match status" value="1"/>
</dbReference>
<dbReference type="InterPro" id="IPR036864">
    <property type="entry name" value="Zn2-C6_fun-type_DNA-bd_sf"/>
</dbReference>
<evidence type="ECO:0000313" key="8">
    <source>
        <dbReference type="EMBL" id="KIX04777.1"/>
    </source>
</evidence>
<name>A0A0D2FRG8_9EURO</name>
<dbReference type="PANTHER" id="PTHR36206">
    <property type="entry name" value="ASPERCRYPTIN BIOSYNTHESIS CLUSTER-SPECIFIC TRANSCRIPTION REGULATOR ATNN-RELATED"/>
    <property type="match status" value="1"/>
</dbReference>